<evidence type="ECO:0000259" key="1">
    <source>
        <dbReference type="Pfam" id="PF01973"/>
    </source>
</evidence>
<sequence>MMKTTDIFEKNLLSLCGKEYESLVKKLKKIKESKKFFPLLDAKDPLNLNIIEKSTKEKIYQNPLKELESKITFIQEKYLKYPVLFFYGIGNGFLYKALLQNPNFKRIIVFEKEIELIFLALNLADFTQELVKGRLIIILSSEMNDAKASSLFSLPELNLLFRSYFLDLHSDFYEKYSKDIIKINNINKNIIIHSSLKQGNDPKDALQGVDQFVRHIPYMITHPTLNELIKKRYKKAKTAIIVATGPSLQKQIPLLKKYHKKASIFCLDASYSILHENDIKPDYVLSLERVIATSEFFNNNFGEFDKDILFILLALTHPQTIKYLESNKRSYILTPRALPFSQNMKHLKAFSSLNGMSVAHMALILAYRLGHENVILIGQDLAFGKDGASHSKGYGRGEELAKKETQALPQTKVKAYGGKGLVKTTKIWELFIRVFETLTTTINAQKICTIYNATEGGARIGGTIEKPFKELCDDLLDKDLKKPLTKVKKLSKEDQNALLLKSYKQIKTFISRSEKIAKDLRKTGKQIRNLTKDIKQKYKFEQISQNIDEIKTKLASSNYAYLAEVLGPSVYHAESSLGELYLQNMSNESDRQNKLIAWIYAHEAWIDEVHNLIVLQNGVLKSAIIPLRDMVEKRNLV</sequence>
<evidence type="ECO:0000313" key="2">
    <source>
        <dbReference type="EMBL" id="XBJ29676.1"/>
    </source>
</evidence>
<dbReference type="Pfam" id="PF01973">
    <property type="entry name" value="MptE-like"/>
    <property type="match status" value="1"/>
</dbReference>
<accession>A0AAU7E9L8</accession>
<feature type="domain" description="6-hydroxymethylpterin diphosphokinase MptE-like" evidence="1">
    <location>
        <begin position="211"/>
        <end position="385"/>
    </location>
</feature>
<dbReference type="InterPro" id="IPR002826">
    <property type="entry name" value="MptE-like"/>
</dbReference>
<dbReference type="RefSeq" id="WP_348518851.1">
    <property type="nucleotide sequence ID" value="NZ_CP155620.1"/>
</dbReference>
<name>A0AAU7E9L8_9BACT</name>
<dbReference type="EMBL" id="CP155620">
    <property type="protein sequence ID" value="XBJ29676.1"/>
    <property type="molecule type" value="Genomic_DNA"/>
</dbReference>
<gene>
    <name evidence="2" type="ORF">AAH949_02240</name>
</gene>
<dbReference type="AlphaFoldDB" id="A0AAU7E9L8"/>
<reference evidence="2" key="1">
    <citation type="submission" date="2024-05" db="EMBL/GenBank/DDBJ databases">
        <title>Campylobacter coli isolated from environmental waters in Slovenia.</title>
        <authorList>
            <person name="Zautner A.E."/>
            <person name="Bunk B."/>
            <person name="Riedel T."/>
            <person name="Sproeer C."/>
        </authorList>
    </citation>
    <scope>NUCLEOTIDE SEQUENCE</scope>
    <source>
        <strain evidence="2">CCS1377</strain>
    </source>
</reference>
<dbReference type="PANTHER" id="PTHR41786">
    <property type="entry name" value="MOTILITY ACCESSORY FACTOR MAF"/>
    <property type="match status" value="1"/>
</dbReference>
<organism evidence="2">
    <name type="scientific">Campylobacter sp. CCS1377</name>
    <dbReference type="NCBI Taxonomy" id="3158229"/>
    <lineage>
        <taxon>Bacteria</taxon>
        <taxon>Pseudomonadati</taxon>
        <taxon>Campylobacterota</taxon>
        <taxon>Epsilonproteobacteria</taxon>
        <taxon>Campylobacterales</taxon>
        <taxon>Campylobacteraceae</taxon>
        <taxon>Campylobacter</taxon>
    </lineage>
</organism>
<protein>
    <submittedName>
        <fullName evidence="2">6-hydroxymethylpterin diphosphokinase MptE-like protein</fullName>
    </submittedName>
</protein>
<proteinExistence type="predicted"/>
<dbReference type="PANTHER" id="PTHR41786:SF1">
    <property type="entry name" value="6-HYDROXYMETHYLPTERIN DIPHOSPHOKINASE MPTE-LIKE DOMAIN-CONTAINING PROTEIN"/>
    <property type="match status" value="1"/>
</dbReference>